<comment type="caution">
    <text evidence="1">The sequence shown here is derived from an EMBL/GenBank/DDBJ whole genome shotgun (WGS) entry which is preliminary data.</text>
</comment>
<sequence length="87" mass="9767">MKKKPIGLQRKLFLDKETIATLNATTQGRIRGGNLVQAPVNDSLDYRRCTTTIEQFRLSMEIQCNETEVPALCHTRVSYDIVCPIGG</sequence>
<evidence type="ECO:0000313" key="2">
    <source>
        <dbReference type="Proteomes" id="UP000240572"/>
    </source>
</evidence>
<dbReference type="NCBIfam" id="NF038153">
    <property type="entry name" value="lant_leader_L1a"/>
    <property type="match status" value="1"/>
</dbReference>
<dbReference type="InterPro" id="IPR058238">
    <property type="entry name" value="Lant_leader_dom"/>
</dbReference>
<gene>
    <name evidence="1" type="ORF">B0I18_1011227</name>
</gene>
<protein>
    <submittedName>
        <fullName evidence="1">Uncharacterized protein</fullName>
    </submittedName>
</protein>
<organism evidence="1 2">
    <name type="scientific">Taibaiella chishuiensis</name>
    <dbReference type="NCBI Taxonomy" id="1434707"/>
    <lineage>
        <taxon>Bacteria</taxon>
        <taxon>Pseudomonadati</taxon>
        <taxon>Bacteroidota</taxon>
        <taxon>Chitinophagia</taxon>
        <taxon>Chitinophagales</taxon>
        <taxon>Chitinophagaceae</taxon>
        <taxon>Taibaiella</taxon>
    </lineage>
</organism>
<dbReference type="EMBL" id="PYGD01000001">
    <property type="protein sequence ID" value="PSK95063.1"/>
    <property type="molecule type" value="Genomic_DNA"/>
</dbReference>
<dbReference type="RefSeq" id="WP_106521736.1">
    <property type="nucleotide sequence ID" value="NZ_PYGD01000001.1"/>
</dbReference>
<dbReference type="Proteomes" id="UP000240572">
    <property type="component" value="Unassembled WGS sequence"/>
</dbReference>
<keyword evidence="2" id="KW-1185">Reference proteome</keyword>
<proteinExistence type="predicted"/>
<dbReference type="OrthoDB" id="676799at2"/>
<accession>A0A2P8DCW2</accession>
<name>A0A2P8DCW2_9BACT</name>
<dbReference type="AlphaFoldDB" id="A0A2P8DCW2"/>
<reference evidence="1 2" key="1">
    <citation type="submission" date="2018-03" db="EMBL/GenBank/DDBJ databases">
        <title>Genomic Encyclopedia of Type Strains, Phase III (KMG-III): the genomes of soil and plant-associated and newly described type strains.</title>
        <authorList>
            <person name="Whitman W."/>
        </authorList>
    </citation>
    <scope>NUCLEOTIDE SEQUENCE [LARGE SCALE GENOMIC DNA]</scope>
    <source>
        <strain evidence="1 2">CGMCC 1.12700</strain>
    </source>
</reference>
<evidence type="ECO:0000313" key="1">
    <source>
        <dbReference type="EMBL" id="PSK95063.1"/>
    </source>
</evidence>